<dbReference type="Proteomes" id="UP000199517">
    <property type="component" value="Unassembled WGS sequence"/>
</dbReference>
<gene>
    <name evidence="3" type="ORF">SAMN04489710_106210</name>
</gene>
<dbReference type="GO" id="GO:0015627">
    <property type="term" value="C:type II protein secretion system complex"/>
    <property type="evidence" value="ECO:0007669"/>
    <property type="project" value="InterPro"/>
</dbReference>
<feature type="compositionally biased region" description="Low complexity" evidence="1">
    <location>
        <begin position="9"/>
        <end position="32"/>
    </location>
</feature>
<dbReference type="InterPro" id="IPR032389">
    <property type="entry name" value="GspB_C"/>
</dbReference>
<dbReference type="EMBL" id="FOMQ01000006">
    <property type="protein sequence ID" value="SFD80685.1"/>
    <property type="molecule type" value="Genomic_DNA"/>
</dbReference>
<proteinExistence type="predicted"/>
<reference evidence="4" key="1">
    <citation type="submission" date="2016-10" db="EMBL/GenBank/DDBJ databases">
        <authorList>
            <person name="Varghese N."/>
            <person name="Submissions S."/>
        </authorList>
    </citation>
    <scope>NUCLEOTIDE SEQUENCE [LARGE SCALE GENOMIC DNA]</scope>
    <source>
        <strain evidence="4">DSM 7481</strain>
    </source>
</reference>
<dbReference type="Pfam" id="PF16537">
    <property type="entry name" value="T2SSB"/>
    <property type="match status" value="1"/>
</dbReference>
<name>A0A1I1VD49_9BURK</name>
<feature type="domain" description="Type II secretion system protein GspB C-terminal" evidence="2">
    <location>
        <begin position="55"/>
        <end position="112"/>
    </location>
</feature>
<protein>
    <submittedName>
        <fullName evidence="3">Type II secretion system protein B</fullName>
    </submittedName>
</protein>
<sequence length="114" mass="11796">MPKAPAPAPAKAASSPGGAAVPAAPAVQPAAPEASVRPATVALRDLPAGVREQFPALQISGVTYSSNPLYRMAIVNGQVLHEGDAPVAGLVLDRIEPDRMVWQFRGYAVSMPSR</sequence>
<evidence type="ECO:0000259" key="2">
    <source>
        <dbReference type="Pfam" id="PF16537"/>
    </source>
</evidence>
<organism evidence="3 4">
    <name type="scientific">Paracidovorax konjaci</name>
    <dbReference type="NCBI Taxonomy" id="32040"/>
    <lineage>
        <taxon>Bacteria</taxon>
        <taxon>Pseudomonadati</taxon>
        <taxon>Pseudomonadota</taxon>
        <taxon>Betaproteobacteria</taxon>
        <taxon>Burkholderiales</taxon>
        <taxon>Comamonadaceae</taxon>
        <taxon>Paracidovorax</taxon>
    </lineage>
</organism>
<evidence type="ECO:0000313" key="4">
    <source>
        <dbReference type="Proteomes" id="UP000199517"/>
    </source>
</evidence>
<dbReference type="AlphaFoldDB" id="A0A1I1VD49"/>
<keyword evidence="4" id="KW-1185">Reference proteome</keyword>
<feature type="region of interest" description="Disordered" evidence="1">
    <location>
        <begin position="1"/>
        <end position="34"/>
    </location>
</feature>
<accession>A0A1I1VD49</accession>
<evidence type="ECO:0000313" key="3">
    <source>
        <dbReference type="EMBL" id="SFD80685.1"/>
    </source>
</evidence>
<evidence type="ECO:0000256" key="1">
    <source>
        <dbReference type="SAM" id="MobiDB-lite"/>
    </source>
</evidence>